<reference evidence="2 3" key="1">
    <citation type="submission" date="2014-09" db="EMBL/GenBank/DDBJ databases">
        <authorList>
            <person name="Ellenberger Sabrina"/>
        </authorList>
    </citation>
    <scope>NUCLEOTIDE SEQUENCE [LARGE SCALE GENOMIC DNA]</scope>
    <source>
        <strain evidence="2 3">CBS 412.66</strain>
    </source>
</reference>
<dbReference type="EMBL" id="LN720687">
    <property type="protein sequence ID" value="CEP08916.1"/>
    <property type="molecule type" value="Genomic_DNA"/>
</dbReference>
<feature type="region of interest" description="Disordered" evidence="1">
    <location>
        <begin position="79"/>
        <end position="105"/>
    </location>
</feature>
<dbReference type="OrthoDB" id="2284298at2759"/>
<gene>
    <name evidence="2" type="primary">PARPA_02331.1 scaffold 4085</name>
</gene>
<evidence type="ECO:0000313" key="3">
    <source>
        <dbReference type="Proteomes" id="UP000054107"/>
    </source>
</evidence>
<name>A0A0B7MSH6_9FUNG</name>
<dbReference type="Pfam" id="PF13384">
    <property type="entry name" value="HTH_23"/>
    <property type="match status" value="1"/>
</dbReference>
<proteinExistence type="predicted"/>
<accession>A0A0B7MSH6</accession>
<sequence length="105" mass="11990">MKSDNHEIEYQSLEELREEITGDMSNVKLNKRRYKKRGVDQVERFIKMPQEEGLSVPKAAAVCGIPRSSAHRIRDEFNDGEGHVLSGTTAIPNAPKPEERFQEHT</sequence>
<evidence type="ECO:0000313" key="2">
    <source>
        <dbReference type="EMBL" id="CEP08916.1"/>
    </source>
</evidence>
<evidence type="ECO:0008006" key="4">
    <source>
        <dbReference type="Google" id="ProtNLM"/>
    </source>
</evidence>
<protein>
    <recommendedName>
        <fullName evidence="4">HTH psq-type domain-containing protein</fullName>
    </recommendedName>
</protein>
<feature type="compositionally biased region" description="Basic and acidic residues" evidence="1">
    <location>
        <begin position="96"/>
        <end position="105"/>
    </location>
</feature>
<organism evidence="2 3">
    <name type="scientific">Parasitella parasitica</name>
    <dbReference type="NCBI Taxonomy" id="35722"/>
    <lineage>
        <taxon>Eukaryota</taxon>
        <taxon>Fungi</taxon>
        <taxon>Fungi incertae sedis</taxon>
        <taxon>Mucoromycota</taxon>
        <taxon>Mucoromycotina</taxon>
        <taxon>Mucoromycetes</taxon>
        <taxon>Mucorales</taxon>
        <taxon>Mucorineae</taxon>
        <taxon>Mucoraceae</taxon>
        <taxon>Parasitella</taxon>
    </lineage>
</organism>
<keyword evidence="3" id="KW-1185">Reference proteome</keyword>
<dbReference type="Proteomes" id="UP000054107">
    <property type="component" value="Unassembled WGS sequence"/>
</dbReference>
<evidence type="ECO:0000256" key="1">
    <source>
        <dbReference type="SAM" id="MobiDB-lite"/>
    </source>
</evidence>
<dbReference type="AlphaFoldDB" id="A0A0B7MSH6"/>